<organism evidence="1 2">
    <name type="scientific">Caerostris extrusa</name>
    <name type="common">Bark spider</name>
    <name type="synonym">Caerostris bankana</name>
    <dbReference type="NCBI Taxonomy" id="172846"/>
    <lineage>
        <taxon>Eukaryota</taxon>
        <taxon>Metazoa</taxon>
        <taxon>Ecdysozoa</taxon>
        <taxon>Arthropoda</taxon>
        <taxon>Chelicerata</taxon>
        <taxon>Arachnida</taxon>
        <taxon>Araneae</taxon>
        <taxon>Araneomorphae</taxon>
        <taxon>Entelegynae</taxon>
        <taxon>Araneoidea</taxon>
        <taxon>Araneidae</taxon>
        <taxon>Caerostris</taxon>
    </lineage>
</organism>
<gene>
    <name evidence="1" type="ORF">CEXT_545371</name>
</gene>
<sequence>MQILTKGFFNVIKSCLFRERGRQSSVDDEKSVALCCSRTPSSPFPLVQPGAIYSLGFQSELDDTFR</sequence>
<protein>
    <recommendedName>
        <fullName evidence="3">Ycf15</fullName>
    </recommendedName>
</protein>
<evidence type="ECO:0000313" key="1">
    <source>
        <dbReference type="EMBL" id="GIY29802.1"/>
    </source>
</evidence>
<evidence type="ECO:0000313" key="2">
    <source>
        <dbReference type="Proteomes" id="UP001054945"/>
    </source>
</evidence>
<proteinExistence type="predicted"/>
<comment type="caution">
    <text evidence="1">The sequence shown here is derived from an EMBL/GenBank/DDBJ whole genome shotgun (WGS) entry which is preliminary data.</text>
</comment>
<name>A0AAV4SBN8_CAEEX</name>
<evidence type="ECO:0008006" key="3">
    <source>
        <dbReference type="Google" id="ProtNLM"/>
    </source>
</evidence>
<keyword evidence="2" id="KW-1185">Reference proteome</keyword>
<accession>A0AAV4SBN8</accession>
<dbReference type="EMBL" id="BPLR01009130">
    <property type="protein sequence ID" value="GIY29802.1"/>
    <property type="molecule type" value="Genomic_DNA"/>
</dbReference>
<reference evidence="1 2" key="1">
    <citation type="submission" date="2021-06" db="EMBL/GenBank/DDBJ databases">
        <title>Caerostris extrusa draft genome.</title>
        <authorList>
            <person name="Kono N."/>
            <person name="Arakawa K."/>
        </authorList>
    </citation>
    <scope>NUCLEOTIDE SEQUENCE [LARGE SCALE GENOMIC DNA]</scope>
</reference>
<dbReference type="Proteomes" id="UP001054945">
    <property type="component" value="Unassembled WGS sequence"/>
</dbReference>
<dbReference type="AlphaFoldDB" id="A0AAV4SBN8"/>